<accession>A0A929B6B3</accession>
<comment type="caution">
    <text evidence="1">The sequence shown here is derived from an EMBL/GenBank/DDBJ whole genome shotgun (WGS) entry which is preliminary data.</text>
</comment>
<gene>
    <name evidence="1" type="ORF">IQ251_06140</name>
</gene>
<keyword evidence="2" id="KW-1185">Reference proteome</keyword>
<dbReference type="SUPFAM" id="SSF55874">
    <property type="entry name" value="ATPase domain of HSP90 chaperone/DNA topoisomerase II/histidine kinase"/>
    <property type="match status" value="1"/>
</dbReference>
<reference evidence="1" key="1">
    <citation type="submission" date="2020-10" db="EMBL/GenBank/DDBJ databases">
        <title>Diversity and distribution of actinomycetes associated with coral in the coast of Hainan.</title>
        <authorList>
            <person name="Li F."/>
        </authorList>
    </citation>
    <scope>NUCLEOTIDE SEQUENCE</scope>
    <source>
        <strain evidence="1">HNM0983</strain>
    </source>
</reference>
<evidence type="ECO:0000313" key="2">
    <source>
        <dbReference type="Proteomes" id="UP000598360"/>
    </source>
</evidence>
<name>A0A929B6B3_9PSEU</name>
<protein>
    <submittedName>
        <fullName evidence="1">ATP-binding protein</fullName>
    </submittedName>
</protein>
<dbReference type="InterPro" id="IPR036890">
    <property type="entry name" value="HATPase_C_sf"/>
</dbReference>
<proteinExistence type="predicted"/>
<evidence type="ECO:0000313" key="1">
    <source>
        <dbReference type="EMBL" id="MBE9374024.1"/>
    </source>
</evidence>
<dbReference type="Proteomes" id="UP000598360">
    <property type="component" value="Unassembled WGS sequence"/>
</dbReference>
<dbReference type="GO" id="GO:0005524">
    <property type="term" value="F:ATP binding"/>
    <property type="evidence" value="ECO:0007669"/>
    <property type="project" value="UniProtKB-KW"/>
</dbReference>
<sequence length="987" mass="104468">MTEPDPFDAAGLRRSVLRAWQESPTRFREDVNAEQDLRRGGYRDRLAVELAQNAADAAGADGVLQVRTEDGQLRVANTGAPLTAAGVAALSSLRASAKRDGTSVGRFGVGFAAVLAVSDDPAVLSTGGGVRFSARWTEQEAAQLPGPAADESAGGAVPVLRLPWPDEQQPPAGFATEVRLPLRAGIEPDEVLAEFAEQAADLLLALPALREIRVGAESWTRSDDGSDRVAVHGPSGSRRWLVHRESGALAEGVLAELVPESGHAHWRVCWALPLGPGGEPEPGGPDVLHAPTPTEERLSLPARLLATVPLEPDRRRVAAVPATDAVLTHAAECYPQLVGKLPAEQRTSLVPLPGFPLSDVDDKLRQAVGDRLRVVSWLPRAAGGAVDPVEARVLDPVSPDLVELLADVVDGLLPAEFSEPRHRAALQALEVPRLDLADVVAAVSGLRRDPDWWHRLYAGLEPIEAADPHAREEFTALPVPLADGRTVSGVPGVLLCRPDDPATALSELDVSGLRIAHPAATHPLLERLGAHPAGAHELLDAPALADAVRSSAADAHAGMDVRPLARAVLRLVTRGSAPEWLGALALPATGGSARRADELVLPGSELLQVLDTAEVGPDGALGVLDPEFAAEHDAELLRAVGVLDGFAVHVEEEPTAADEDFPGARQWWAERVAADPDGAVPGRFTALRDLDLVADDCWPAALRLISRDPDGWRALREPGGYPSWWIARFALLAGHPPAHWRLPGAAEPEGLHDPVPELGLDEQVLRAAGVRERLSVGGTADAADLLSRLGDRDREVPAGTALRAHRVLAEAVAGGAVDPAEVDPPQLVRSLTGAVVPAERAVVLDEPWMLGVLESAFVVAGGGPEDTDPEALAELLDLPLASEEDVPAVPDTGSARPWRDVARVPAAARLLGITVPDGQVVLHEELHLQLRSGAQRVHWWVEPDGRVHAERTPDGLARALAWAVQRWSERFALAALLADPGAPTLLR</sequence>
<dbReference type="EMBL" id="JADEYC010000009">
    <property type="protein sequence ID" value="MBE9374024.1"/>
    <property type="molecule type" value="Genomic_DNA"/>
</dbReference>
<dbReference type="RefSeq" id="WP_193927472.1">
    <property type="nucleotide sequence ID" value="NZ_JADEYC010000009.1"/>
</dbReference>
<dbReference type="AlphaFoldDB" id="A0A929B6B3"/>
<keyword evidence="1" id="KW-0067">ATP-binding</keyword>
<keyword evidence="1" id="KW-0547">Nucleotide-binding</keyword>
<organism evidence="1 2">
    <name type="scientific">Saccharopolyspora montiporae</name>
    <dbReference type="NCBI Taxonomy" id="2781240"/>
    <lineage>
        <taxon>Bacteria</taxon>
        <taxon>Bacillati</taxon>
        <taxon>Actinomycetota</taxon>
        <taxon>Actinomycetes</taxon>
        <taxon>Pseudonocardiales</taxon>
        <taxon>Pseudonocardiaceae</taxon>
        <taxon>Saccharopolyspora</taxon>
    </lineage>
</organism>
<dbReference type="NCBIfam" id="NF047352">
    <property type="entry name" value="P_loop_sacsin"/>
    <property type="match status" value="1"/>
</dbReference>